<feature type="domain" description="Response regulatory" evidence="18">
    <location>
        <begin position="812"/>
        <end position="929"/>
    </location>
</feature>
<dbReference type="PROSITE" id="PS50110">
    <property type="entry name" value="RESPONSE_REGULATORY"/>
    <property type="match status" value="1"/>
</dbReference>
<dbReference type="InterPro" id="IPR036890">
    <property type="entry name" value="HATPase_C_sf"/>
</dbReference>
<dbReference type="GO" id="GO:0005886">
    <property type="term" value="C:plasma membrane"/>
    <property type="evidence" value="ECO:0007669"/>
    <property type="project" value="UniProtKB-SubCell"/>
</dbReference>
<evidence type="ECO:0000256" key="11">
    <source>
        <dbReference type="ARBA" id="ARBA00023012"/>
    </source>
</evidence>
<dbReference type="SUPFAM" id="SSF52172">
    <property type="entry name" value="CheY-like"/>
    <property type="match status" value="1"/>
</dbReference>
<dbReference type="InterPro" id="IPR005467">
    <property type="entry name" value="His_kinase_dom"/>
</dbReference>
<evidence type="ECO:0000256" key="3">
    <source>
        <dbReference type="ARBA" id="ARBA00006402"/>
    </source>
</evidence>
<evidence type="ECO:0000256" key="13">
    <source>
        <dbReference type="ARBA" id="ARBA00074306"/>
    </source>
</evidence>
<evidence type="ECO:0000256" key="12">
    <source>
        <dbReference type="ARBA" id="ARBA00023136"/>
    </source>
</evidence>
<feature type="modified residue" description="4-aspartylphosphate" evidence="14">
    <location>
        <position position="862"/>
    </location>
</feature>
<dbReference type="InterPro" id="IPR036097">
    <property type="entry name" value="HisK_dim/P_sf"/>
</dbReference>
<dbReference type="Gene3D" id="3.40.50.2300">
    <property type="match status" value="1"/>
</dbReference>
<dbReference type="CDD" id="cd06225">
    <property type="entry name" value="HAMP"/>
    <property type="match status" value="1"/>
</dbReference>
<dbReference type="FunFam" id="3.30.565.10:FF:000010">
    <property type="entry name" value="Sensor histidine kinase RcsC"/>
    <property type="match status" value="1"/>
</dbReference>
<sequence>MWRSIRFTIRAKILLGYLSILLCLAVAIVIIVTRINALQSEINFIADHDIAVHEMVDQLEINMLDMQNGQRGYVISGDEKYLVPYNDANLIWGSNYNALHELLNDNPAQQANLEEIKANIEQWGKFAGQPVVQLRKENKMDAIRTYYASDLGKEIVEKVRTQLDQLRTSEKALTKQRVEALSQNNLNLQYILFIAFALVTISAIAAAVFVSGAIVRTIRDVKHTIRSIIASEGDINERIRVNTKDEIRELAEATNELLDNVNEESWVQKRTVEVADMYQGFKHITDLSEAFVYQVTPMLDATYSAIYLRHVQNGVTTYVKTASFAGHEHAIEAAVSFKPGEGIAGQCVVDKRLYHLTDLPMGYVKVRSSLGEASPRSLLVAPIFFEGKVLAVVEFASLGTFDDKHLTLIKALQESLGVAINSVVGRMEIERLLNESQMLTEELQAQSEELQAQSEEMQMQQEQLRLTNDYLQEQRDLAEQRNTQLEQTKHELEDYSEKLVQSSQYKTDFLANMSHELRTPLNSILILSQMLYENENKTMTEEEQHYSHVIHSAGKDLLSLIDDILDLSKIEAGKLEVTIDDVNMTEIPMLMRQLFDPVAEKKQLPFVTVFDEQAPPIISTDGHRLQHILKNLLSNAFKFTDSGSVRLRISSVEQARMLELYNGEAPSDTMIAISVSDSGIGISPDKQAIIFEAFQQADGTTNRQYGGTGLGLSICREFTRLLGGRLQLESVEGEGSTFTLYLPSLNEEFAAFSQEMLNSRDQSAAGANTVIWLASDDAGSDSNQLHDEGLSEEEAAQLKAHMEDTRLFEGKRVLLVDDDDRNVFALKTALTSKGVIVESASNGKLGLELLNKQPDFDIILMDIMMPVMDGLEAIRSIRSNPMLKELPIIALTAKAMRNDRERCMQAGASDYISKPLQMEQLYSLLRVWMTKQEGR</sequence>
<keyword evidence="15" id="KW-0175">Coiled coil</keyword>
<feature type="domain" description="HAMP" evidence="19">
    <location>
        <begin position="212"/>
        <end position="263"/>
    </location>
</feature>
<evidence type="ECO:0000256" key="1">
    <source>
        <dbReference type="ARBA" id="ARBA00000085"/>
    </source>
</evidence>
<dbReference type="SUPFAM" id="SSF55874">
    <property type="entry name" value="ATPase domain of HSP90 chaperone/DNA topoisomerase II/histidine kinase"/>
    <property type="match status" value="1"/>
</dbReference>
<dbReference type="AlphaFoldDB" id="A0A1B2DID6"/>
<dbReference type="PROSITE" id="PS50885">
    <property type="entry name" value="HAMP"/>
    <property type="match status" value="1"/>
</dbReference>
<dbReference type="InterPro" id="IPR029016">
    <property type="entry name" value="GAF-like_dom_sf"/>
</dbReference>
<evidence type="ECO:0000256" key="14">
    <source>
        <dbReference type="PROSITE-ProRule" id="PRU00169"/>
    </source>
</evidence>
<dbReference type="Gene3D" id="3.30.450.40">
    <property type="match status" value="1"/>
</dbReference>
<dbReference type="PANTHER" id="PTHR45339:SF1">
    <property type="entry name" value="HYBRID SIGNAL TRANSDUCTION HISTIDINE KINASE J"/>
    <property type="match status" value="1"/>
</dbReference>
<dbReference type="InterPro" id="IPR003660">
    <property type="entry name" value="HAMP_dom"/>
</dbReference>
<name>A0A1B2DID6_9BACL</name>
<dbReference type="InterPro" id="IPR011006">
    <property type="entry name" value="CheY-like_superfamily"/>
</dbReference>
<dbReference type="Pfam" id="PF00072">
    <property type="entry name" value="Response_reg"/>
    <property type="match status" value="1"/>
</dbReference>
<dbReference type="Pfam" id="PF00672">
    <property type="entry name" value="HAMP"/>
    <property type="match status" value="1"/>
</dbReference>
<reference evidence="20" key="1">
    <citation type="submission" date="2016-08" db="EMBL/GenBank/DDBJ databases">
        <title>Complete Genome Seqeunce of Paenibacillus sp. BIHB 4019 from tea rhizoplane.</title>
        <authorList>
            <person name="Thakur R."/>
            <person name="Swarnkar M.K."/>
            <person name="Gulati A."/>
        </authorList>
    </citation>
    <scope>NUCLEOTIDE SEQUENCE [LARGE SCALE GENOMIC DNA]</scope>
    <source>
        <strain evidence="20">BIHB4019</strain>
    </source>
</reference>
<evidence type="ECO:0000256" key="6">
    <source>
        <dbReference type="ARBA" id="ARBA00022553"/>
    </source>
</evidence>
<keyword evidence="11" id="KW-0902">Two-component regulatory system</keyword>
<keyword evidence="16" id="KW-1133">Transmembrane helix</keyword>
<evidence type="ECO:0000256" key="10">
    <source>
        <dbReference type="ARBA" id="ARBA00022840"/>
    </source>
</evidence>
<keyword evidence="9 20" id="KW-0418">Kinase</keyword>
<dbReference type="SMART" id="SM00387">
    <property type="entry name" value="HATPase_c"/>
    <property type="match status" value="1"/>
</dbReference>
<comment type="subcellular location">
    <subcellularLocation>
        <location evidence="2">Cell membrane</location>
        <topology evidence="2">Multi-pass membrane protein</topology>
    </subcellularLocation>
</comment>
<dbReference type="EC" id="2.7.13.3" evidence="4"/>
<dbReference type="Pfam" id="PF05227">
    <property type="entry name" value="CHASE3"/>
    <property type="match status" value="1"/>
</dbReference>
<dbReference type="GO" id="GO:0005524">
    <property type="term" value="F:ATP binding"/>
    <property type="evidence" value="ECO:0007669"/>
    <property type="project" value="UniProtKB-KW"/>
</dbReference>
<evidence type="ECO:0000259" key="17">
    <source>
        <dbReference type="PROSITE" id="PS50109"/>
    </source>
</evidence>
<keyword evidence="8" id="KW-0547">Nucleotide-binding</keyword>
<keyword evidence="12 16" id="KW-0472">Membrane</keyword>
<accession>A0A1B2DID6</accession>
<dbReference type="CDD" id="cd17546">
    <property type="entry name" value="REC_hyHK_CKI1_RcsC-like"/>
    <property type="match status" value="1"/>
</dbReference>
<dbReference type="Gene3D" id="1.10.287.130">
    <property type="match status" value="1"/>
</dbReference>
<keyword evidence="16" id="KW-0812">Transmembrane</keyword>
<keyword evidence="6 14" id="KW-0597">Phosphoprotein</keyword>
<dbReference type="Pfam" id="PF13185">
    <property type="entry name" value="GAF_2"/>
    <property type="match status" value="1"/>
</dbReference>
<dbReference type="Gene3D" id="3.30.565.10">
    <property type="entry name" value="Histidine kinase-like ATPase, C-terminal domain"/>
    <property type="match status" value="1"/>
</dbReference>
<gene>
    <name evidence="20" type="ORF">BBD42_14095</name>
</gene>
<dbReference type="Pfam" id="PF00512">
    <property type="entry name" value="HisKA"/>
    <property type="match status" value="1"/>
</dbReference>
<dbReference type="PANTHER" id="PTHR45339">
    <property type="entry name" value="HYBRID SIGNAL TRANSDUCTION HISTIDINE KINASE J"/>
    <property type="match status" value="1"/>
</dbReference>
<dbReference type="PRINTS" id="PR00344">
    <property type="entry name" value="BCTRLSENSOR"/>
</dbReference>
<keyword evidence="10" id="KW-0067">ATP-binding</keyword>
<dbReference type="SMART" id="SM00388">
    <property type="entry name" value="HisKA"/>
    <property type="match status" value="1"/>
</dbReference>
<dbReference type="InterPro" id="IPR001789">
    <property type="entry name" value="Sig_transdc_resp-reg_receiver"/>
</dbReference>
<dbReference type="SUPFAM" id="SSF55781">
    <property type="entry name" value="GAF domain-like"/>
    <property type="match status" value="1"/>
</dbReference>
<evidence type="ECO:0000256" key="9">
    <source>
        <dbReference type="ARBA" id="ARBA00022777"/>
    </source>
</evidence>
<dbReference type="Gene3D" id="6.10.340.10">
    <property type="match status" value="1"/>
</dbReference>
<dbReference type="InterPro" id="IPR007891">
    <property type="entry name" value="CHASE3"/>
</dbReference>
<keyword evidence="7" id="KW-0808">Transferase</keyword>
<dbReference type="CDD" id="cd00082">
    <property type="entry name" value="HisKA"/>
    <property type="match status" value="1"/>
</dbReference>
<dbReference type="PROSITE" id="PS50109">
    <property type="entry name" value="HIS_KIN"/>
    <property type="match status" value="1"/>
</dbReference>
<proteinExistence type="inferred from homology"/>
<dbReference type="Pfam" id="PF02518">
    <property type="entry name" value="HATPase_c"/>
    <property type="match status" value="1"/>
</dbReference>
<evidence type="ECO:0000256" key="2">
    <source>
        <dbReference type="ARBA" id="ARBA00004651"/>
    </source>
</evidence>
<evidence type="ECO:0000313" key="20">
    <source>
        <dbReference type="EMBL" id="ANY67478.1"/>
    </source>
</evidence>
<comment type="similarity">
    <text evidence="3">In the N-terminal section; belongs to the phytochrome family.</text>
</comment>
<evidence type="ECO:0000256" key="8">
    <source>
        <dbReference type="ARBA" id="ARBA00022741"/>
    </source>
</evidence>
<comment type="catalytic activity">
    <reaction evidence="1">
        <text>ATP + protein L-histidine = ADP + protein N-phospho-L-histidine.</text>
        <dbReference type="EC" id="2.7.13.3"/>
    </reaction>
</comment>
<evidence type="ECO:0000259" key="19">
    <source>
        <dbReference type="PROSITE" id="PS50885"/>
    </source>
</evidence>
<evidence type="ECO:0000256" key="5">
    <source>
        <dbReference type="ARBA" id="ARBA00022475"/>
    </source>
</evidence>
<evidence type="ECO:0000256" key="7">
    <source>
        <dbReference type="ARBA" id="ARBA00022679"/>
    </source>
</evidence>
<feature type="coiled-coil region" evidence="15">
    <location>
        <begin position="236"/>
        <end position="264"/>
    </location>
</feature>
<dbReference type="InterPro" id="IPR003661">
    <property type="entry name" value="HisK_dim/P_dom"/>
</dbReference>
<dbReference type="InterPro" id="IPR003594">
    <property type="entry name" value="HATPase_dom"/>
</dbReference>
<evidence type="ECO:0000259" key="18">
    <source>
        <dbReference type="PROSITE" id="PS50110"/>
    </source>
</evidence>
<dbReference type="SUPFAM" id="SSF47384">
    <property type="entry name" value="Homodimeric domain of signal transducing histidine kinase"/>
    <property type="match status" value="1"/>
</dbReference>
<dbReference type="EMBL" id="CP016808">
    <property type="protein sequence ID" value="ANY67478.1"/>
    <property type="molecule type" value="Genomic_DNA"/>
</dbReference>
<dbReference type="SMART" id="SM00448">
    <property type="entry name" value="REC"/>
    <property type="match status" value="1"/>
</dbReference>
<feature type="coiled-coil region" evidence="15">
    <location>
        <begin position="429"/>
        <end position="498"/>
    </location>
</feature>
<feature type="transmembrane region" description="Helical" evidence="16">
    <location>
        <begin position="12"/>
        <end position="32"/>
    </location>
</feature>
<protein>
    <recommendedName>
        <fullName evidence="13">Circadian input-output histidine kinase CikA</fullName>
        <ecNumber evidence="4">2.7.13.3</ecNumber>
    </recommendedName>
</protein>
<evidence type="ECO:0000256" key="4">
    <source>
        <dbReference type="ARBA" id="ARBA00012438"/>
    </source>
</evidence>
<feature type="domain" description="Histidine kinase" evidence="17">
    <location>
        <begin position="512"/>
        <end position="746"/>
    </location>
</feature>
<evidence type="ECO:0000256" key="16">
    <source>
        <dbReference type="SAM" id="Phobius"/>
    </source>
</evidence>
<keyword evidence="5" id="KW-1003">Cell membrane</keyword>
<dbReference type="InterPro" id="IPR003018">
    <property type="entry name" value="GAF"/>
</dbReference>
<dbReference type="GO" id="GO:0000155">
    <property type="term" value="F:phosphorelay sensor kinase activity"/>
    <property type="evidence" value="ECO:0007669"/>
    <property type="project" value="InterPro"/>
</dbReference>
<organism evidence="20">
    <name type="scientific">Paenibacillus sp. BIHB 4019</name>
    <dbReference type="NCBI Taxonomy" id="1870819"/>
    <lineage>
        <taxon>Bacteria</taxon>
        <taxon>Bacillati</taxon>
        <taxon>Bacillota</taxon>
        <taxon>Bacilli</taxon>
        <taxon>Bacillales</taxon>
        <taxon>Paenibacillaceae</taxon>
        <taxon>Paenibacillus</taxon>
    </lineage>
</organism>
<dbReference type="CDD" id="cd16922">
    <property type="entry name" value="HATPase_EvgS-ArcB-TorS-like"/>
    <property type="match status" value="1"/>
</dbReference>
<evidence type="ECO:0000256" key="15">
    <source>
        <dbReference type="SAM" id="Coils"/>
    </source>
</evidence>
<dbReference type="CDD" id="cd19410">
    <property type="entry name" value="HK9-like_sensor"/>
    <property type="match status" value="1"/>
</dbReference>
<dbReference type="InterPro" id="IPR004358">
    <property type="entry name" value="Sig_transdc_His_kin-like_C"/>
</dbReference>